<dbReference type="Gene3D" id="3.30.450.50">
    <property type="entry name" value="Longin domain"/>
    <property type="match status" value="1"/>
</dbReference>
<feature type="region of interest" description="Disordered" evidence="8">
    <location>
        <begin position="835"/>
        <end position="968"/>
    </location>
</feature>
<evidence type="ECO:0000313" key="10">
    <source>
        <dbReference type="EMBL" id="KAK3918603.1"/>
    </source>
</evidence>
<evidence type="ECO:0000256" key="2">
    <source>
        <dbReference type="ARBA" id="ARBA00006613"/>
    </source>
</evidence>
<gene>
    <name evidence="10" type="ORF">KUF71_007850</name>
</gene>
<dbReference type="SMART" id="SM01354">
    <property type="entry name" value="BLVR"/>
    <property type="match status" value="1"/>
</dbReference>
<dbReference type="EMBL" id="JAHWGI010000960">
    <property type="protein sequence ID" value="KAK3918603.1"/>
    <property type="molecule type" value="Genomic_DNA"/>
</dbReference>
<dbReference type="GO" id="GO:0016182">
    <property type="term" value="P:synaptic vesicle budding from endosome"/>
    <property type="evidence" value="ECO:0007669"/>
    <property type="project" value="TreeGrafter"/>
</dbReference>
<dbReference type="Pfam" id="PF06375">
    <property type="entry name" value="AP3D1"/>
    <property type="match status" value="1"/>
</dbReference>
<reference evidence="10" key="1">
    <citation type="submission" date="2021-07" db="EMBL/GenBank/DDBJ databases">
        <authorList>
            <person name="Catto M.A."/>
            <person name="Jacobson A."/>
            <person name="Kennedy G."/>
            <person name="Labadie P."/>
            <person name="Hunt B.G."/>
            <person name="Srinivasan R."/>
        </authorList>
    </citation>
    <scope>NUCLEOTIDE SEQUENCE</scope>
    <source>
        <strain evidence="10">PL_HMW_Pooled</strain>
        <tissue evidence="10">Head</tissue>
    </source>
</reference>
<feature type="domain" description="AP-3 complex subunit delta" evidence="9">
    <location>
        <begin position="662"/>
        <end position="812"/>
    </location>
</feature>
<comment type="caution">
    <text evidence="10">The sequence shown here is derived from an EMBL/GenBank/DDBJ whole genome shotgun (WGS) entry which is preliminary data.</text>
</comment>
<feature type="region of interest" description="Disordered" evidence="8">
    <location>
        <begin position="655"/>
        <end position="704"/>
    </location>
</feature>
<name>A0AAE1LG96_9NEOP</name>
<dbReference type="Pfam" id="PF26171">
    <property type="entry name" value="Mu_AP3"/>
    <property type="match status" value="1"/>
</dbReference>
<evidence type="ECO:0000256" key="6">
    <source>
        <dbReference type="ARBA" id="ARBA00022927"/>
    </source>
</evidence>
<dbReference type="GO" id="GO:0010008">
    <property type="term" value="C:endosome membrane"/>
    <property type="evidence" value="ECO:0007669"/>
    <property type="project" value="TreeGrafter"/>
</dbReference>
<evidence type="ECO:0000256" key="5">
    <source>
        <dbReference type="ARBA" id="ARBA00022737"/>
    </source>
</evidence>
<evidence type="ECO:0000256" key="4">
    <source>
        <dbReference type="ARBA" id="ARBA00022448"/>
    </source>
</evidence>
<dbReference type="PANTHER" id="PTHR22781:SF12">
    <property type="entry name" value="AP-3 COMPLEX SUBUNIT DELTA-1"/>
    <property type="match status" value="1"/>
</dbReference>
<dbReference type="SUPFAM" id="SSF48371">
    <property type="entry name" value="ARM repeat"/>
    <property type="match status" value="1"/>
</dbReference>
<feature type="compositionally biased region" description="Basic and acidic residues" evidence="8">
    <location>
        <begin position="944"/>
        <end position="962"/>
    </location>
</feature>
<dbReference type="GO" id="GO:0030123">
    <property type="term" value="C:AP-3 adaptor complex"/>
    <property type="evidence" value="ECO:0007669"/>
    <property type="project" value="InterPro"/>
</dbReference>
<organism evidence="10 11">
    <name type="scientific">Frankliniella fusca</name>
    <dbReference type="NCBI Taxonomy" id="407009"/>
    <lineage>
        <taxon>Eukaryota</taxon>
        <taxon>Metazoa</taxon>
        <taxon>Ecdysozoa</taxon>
        <taxon>Arthropoda</taxon>
        <taxon>Hexapoda</taxon>
        <taxon>Insecta</taxon>
        <taxon>Pterygota</taxon>
        <taxon>Neoptera</taxon>
        <taxon>Paraneoptera</taxon>
        <taxon>Thysanoptera</taxon>
        <taxon>Terebrantia</taxon>
        <taxon>Thripoidea</taxon>
        <taxon>Thripidae</taxon>
        <taxon>Frankliniella</taxon>
    </lineage>
</organism>
<feature type="region of interest" description="Disordered" evidence="8">
    <location>
        <begin position="619"/>
        <end position="639"/>
    </location>
</feature>
<dbReference type="InterPro" id="IPR002553">
    <property type="entry name" value="Clathrin/coatomer_adapt-like_N"/>
</dbReference>
<evidence type="ECO:0000256" key="3">
    <source>
        <dbReference type="ARBA" id="ARBA00015717"/>
    </source>
</evidence>
<feature type="compositionally biased region" description="Basic and acidic residues" evidence="8">
    <location>
        <begin position="795"/>
        <end position="819"/>
    </location>
</feature>
<dbReference type="InterPro" id="IPR017105">
    <property type="entry name" value="AP3_complex_dsu"/>
</dbReference>
<evidence type="ECO:0000256" key="1">
    <source>
        <dbReference type="ARBA" id="ARBA00004308"/>
    </source>
</evidence>
<dbReference type="InterPro" id="IPR010474">
    <property type="entry name" value="AP3D_dom_metazoa"/>
</dbReference>
<protein>
    <recommendedName>
        <fullName evidence="3">AP-3 complex subunit delta</fullName>
    </recommendedName>
</protein>
<feature type="compositionally biased region" description="Basic and acidic residues" evidence="8">
    <location>
        <begin position="878"/>
        <end position="896"/>
    </location>
</feature>
<dbReference type="GO" id="GO:0048490">
    <property type="term" value="P:anterograde synaptic vesicle transport"/>
    <property type="evidence" value="ECO:0007669"/>
    <property type="project" value="TreeGrafter"/>
</dbReference>
<reference evidence="10" key="2">
    <citation type="journal article" date="2023" name="BMC Genomics">
        <title>Pest status, molecular evolution, and epigenetic factors derived from the genome assembly of Frankliniella fusca, a thysanopteran phytovirus vector.</title>
        <authorList>
            <person name="Catto M.A."/>
            <person name="Labadie P.E."/>
            <person name="Jacobson A.L."/>
            <person name="Kennedy G.G."/>
            <person name="Srinivasan R."/>
            <person name="Hunt B.G."/>
        </authorList>
    </citation>
    <scope>NUCLEOTIDE SEQUENCE</scope>
    <source>
        <strain evidence="10">PL_HMW_Pooled</strain>
    </source>
</reference>
<keyword evidence="7" id="KW-0472">Membrane</keyword>
<feature type="compositionally biased region" description="Basic and acidic residues" evidence="8">
    <location>
        <begin position="920"/>
        <end position="935"/>
    </location>
</feature>
<feature type="compositionally biased region" description="Basic residues" evidence="8">
    <location>
        <begin position="858"/>
        <end position="877"/>
    </location>
</feature>
<dbReference type="Pfam" id="PF01602">
    <property type="entry name" value="Adaptin_N"/>
    <property type="match status" value="1"/>
</dbReference>
<feature type="region of interest" description="Disordered" evidence="8">
    <location>
        <begin position="738"/>
        <end position="819"/>
    </location>
</feature>
<feature type="compositionally biased region" description="Basic and acidic residues" evidence="8">
    <location>
        <begin position="667"/>
        <end position="677"/>
    </location>
</feature>
<dbReference type="GO" id="GO:0006623">
    <property type="term" value="P:protein targeting to vacuole"/>
    <property type="evidence" value="ECO:0007669"/>
    <property type="project" value="TreeGrafter"/>
</dbReference>
<evidence type="ECO:0000313" key="11">
    <source>
        <dbReference type="Proteomes" id="UP001219518"/>
    </source>
</evidence>
<dbReference type="GO" id="GO:1904115">
    <property type="term" value="C:axon cytoplasm"/>
    <property type="evidence" value="ECO:0007669"/>
    <property type="project" value="GOC"/>
</dbReference>
<accession>A0AAE1LG96</accession>
<evidence type="ECO:0000256" key="8">
    <source>
        <dbReference type="SAM" id="MobiDB-lite"/>
    </source>
</evidence>
<dbReference type="FunFam" id="1.25.10.10:FF:000251">
    <property type="entry name" value="AP-3 complex subunit delta"/>
    <property type="match status" value="1"/>
</dbReference>
<dbReference type="Proteomes" id="UP001219518">
    <property type="component" value="Unassembled WGS sequence"/>
</dbReference>
<dbReference type="InterPro" id="IPR016024">
    <property type="entry name" value="ARM-type_fold"/>
</dbReference>
<evidence type="ECO:0000259" key="9">
    <source>
        <dbReference type="SMART" id="SM01354"/>
    </source>
</evidence>
<dbReference type="InterPro" id="IPR058898">
    <property type="entry name" value="Mu_AP3"/>
</dbReference>
<dbReference type="GO" id="GO:0043195">
    <property type="term" value="C:terminal bouton"/>
    <property type="evidence" value="ECO:0007669"/>
    <property type="project" value="TreeGrafter"/>
</dbReference>
<sequence>MALRKVKGNLERMFDKNLTDLVRGIRNNKDNEAKYIAQCIEEIKQELRQDNISVKANAVAKLNYLQMMGYDISWAGFNIIEVMSSSKFTYKRIGYLASSQCFHTDTELLMLTTNMIRKDLNSQNQYDAGLALSALSCFISPDLARDLANDIMTLLTSTKPYLRKKAVLMMFKVFLRFPEALRPAFPRLKEKLEDPDSGVQSAAVNVVCELARKNPKNYLSLAPMFFKLMTTSTNNWMLIKIIKLFGALTPLEPRLGKKLIEPLTNLIHSTSAMSLLYECINTVIAVLISISSGMPNHSASIQLCVQKLRILIEDSDQNLKYLGLLAMSKILKTHPKSVQAHKDLIMQCLDDKDESIRLRALDLLYGMVSKKNLMEIVKKLMVHMDKAEGTTYRDELLSKIIQICSQNNYQFITNFEYVSVLVELTDMEGTQHGALVATQMLDVAIRVQAIRSFAVSQMAILLENAHLFFRPSSKMADVLYAAAYICGEFATELKDPQDTLDAMLRGKLVQLPGHIQAIYVQNILKVFSHILSQEEERGDSEAILLLCDSVGNKLQQFVSSADLEVQERASSAVHLVRYIHKQVSKNEGGMSEEISALFSGELNPVAPKAQKKVQVPEGLDLDAWINDPPPSSSSDEEDYKEDNAIFSNVVGNKFAPSAVPEPSEEELEKRRAARRVEQASNPHYLKSSHSSTKNRSSEKMNGQDDISNIPVAEIDLPIPLKIPGLASSNHYMSPSKAYEAVELDKPSKKDKKKKKKRRKEKVSSDDDDDIQALHVVNTDIGEMPEGAQLSDPDDNDNRPEDDPHRALDINLDEPLRDEEKLPVLAHRFVDESLLPIQDEPEEQANAHVLDTKHGKTSEKHKKKQGKDKKSKHKKDSKKKLLAEEERQRGVGSEDVKTVPTNTDDLWLSLDSPAQTNEQQLEPKDKLDPSTGEEKKSKKSKKKIKDSEKSSKHKDSAKSKEGYEEAAGISTPSKEILSFADKNRSAPSATAPPLSAYTKLAADKTLHLVHEVRTVGLENNQIVVSVVFNNISAQLVKELDFSVSDSPTVKLMKSDVDQYGVKLPFQLKASASGEALFAFQVSDVTFAQKLRCTLTYMIEGTDDISSQEKLDFWLHLPCSSFMVGRLTQRESVTDLLASGSLTARSSMTLESIDFDFSQVLQRVCFHAHFTLVERVDSTASLYSHSIQQHNVCLLLKFNMSTKTLVVDGKSDCSPLLSSILEEVRGLLTPST</sequence>
<proteinExistence type="inferred from homology"/>
<comment type="similarity">
    <text evidence="2">Belongs to the adaptor complexes large subunit family.</text>
</comment>
<dbReference type="AlphaFoldDB" id="A0AAE1LG96"/>
<dbReference type="GO" id="GO:0098830">
    <property type="term" value="C:presynaptic endosome"/>
    <property type="evidence" value="ECO:0007669"/>
    <property type="project" value="TreeGrafter"/>
</dbReference>
<dbReference type="InterPro" id="IPR011989">
    <property type="entry name" value="ARM-like"/>
</dbReference>
<dbReference type="Gene3D" id="1.25.10.10">
    <property type="entry name" value="Leucine-rich Repeat Variant"/>
    <property type="match status" value="1"/>
</dbReference>
<keyword evidence="6" id="KW-0653">Protein transport</keyword>
<comment type="subcellular location">
    <subcellularLocation>
        <location evidence="1">Endomembrane system</location>
    </subcellularLocation>
</comment>
<keyword evidence="5" id="KW-0677">Repeat</keyword>
<dbReference type="GO" id="GO:0048499">
    <property type="term" value="P:synaptic vesicle membrane organization"/>
    <property type="evidence" value="ECO:0007669"/>
    <property type="project" value="TreeGrafter"/>
</dbReference>
<keyword evidence="4" id="KW-0813">Transport</keyword>
<keyword evidence="11" id="KW-1185">Reference proteome</keyword>
<feature type="compositionally biased region" description="Basic residues" evidence="8">
    <location>
        <begin position="748"/>
        <end position="760"/>
    </location>
</feature>
<dbReference type="GO" id="GO:0098943">
    <property type="term" value="P:neurotransmitter receptor transport, postsynaptic endosome to lysosome"/>
    <property type="evidence" value="ECO:0007669"/>
    <property type="project" value="TreeGrafter"/>
</dbReference>
<dbReference type="PANTHER" id="PTHR22781">
    <property type="entry name" value="DELTA ADAPTIN-RELATED"/>
    <property type="match status" value="1"/>
</dbReference>
<dbReference type="GO" id="GO:0006896">
    <property type="term" value="P:Golgi to vacuole transport"/>
    <property type="evidence" value="ECO:0007669"/>
    <property type="project" value="TreeGrafter"/>
</dbReference>
<evidence type="ECO:0000256" key="7">
    <source>
        <dbReference type="ARBA" id="ARBA00023136"/>
    </source>
</evidence>